<reference evidence="8" key="1">
    <citation type="submission" date="2011-07" db="EMBL/GenBank/DDBJ databases">
        <title>Divergent evolution of antigenic variation in African trypanosomes.</title>
        <authorList>
            <person name="Jackson A.P."/>
            <person name="Berry A."/>
            <person name="Allison H.C."/>
            <person name="Burton P."/>
            <person name="Anderson J."/>
            <person name="Aslett M."/>
            <person name="Brown R."/>
            <person name="Corton N."/>
            <person name="Harris D."/>
            <person name="Hauser H."/>
            <person name="Gamble J."/>
            <person name="Gilderthorp R."/>
            <person name="McQuillan J."/>
            <person name="Quail M.A."/>
            <person name="Sanders M."/>
            <person name="Van Tonder A."/>
            <person name="Ginger M.L."/>
            <person name="Donelson J.E."/>
            <person name="Field M.C."/>
            <person name="Barry J.D."/>
            <person name="Berriman M."/>
            <person name="Hertz-Fowler C."/>
        </authorList>
    </citation>
    <scope>NUCLEOTIDE SEQUENCE [LARGE SCALE GENOMIC DNA]</scope>
    <source>
        <strain evidence="8">IL3000</strain>
    </source>
</reference>
<dbReference type="EC" id="2.7.1.-" evidence="5"/>
<feature type="domain" description="Hexokinase C-terminal" evidence="6">
    <location>
        <begin position="1"/>
        <end position="198"/>
    </location>
</feature>
<dbReference type="PRINTS" id="PR00475">
    <property type="entry name" value="HEXOKINASE"/>
</dbReference>
<evidence type="ECO:0000256" key="2">
    <source>
        <dbReference type="ARBA" id="ARBA00005028"/>
    </source>
</evidence>
<dbReference type="GO" id="GO:0005739">
    <property type="term" value="C:mitochondrion"/>
    <property type="evidence" value="ECO:0007669"/>
    <property type="project" value="TreeGrafter"/>
</dbReference>
<protein>
    <recommendedName>
        <fullName evidence="5">Phosphotransferase</fullName>
        <ecNumber evidence="5">2.7.1.-</ecNumber>
    </recommendedName>
</protein>
<dbReference type="Proteomes" id="UP000000702">
    <property type="component" value="Unassembled WGS sequence"/>
</dbReference>
<dbReference type="GO" id="GO:0008865">
    <property type="term" value="F:fructokinase activity"/>
    <property type="evidence" value="ECO:0007669"/>
    <property type="project" value="TreeGrafter"/>
</dbReference>
<comment type="similarity">
    <text evidence="5">Belongs to the hexokinase family.</text>
</comment>
<dbReference type="GO" id="GO:0006006">
    <property type="term" value="P:glucose metabolic process"/>
    <property type="evidence" value="ECO:0007669"/>
    <property type="project" value="TreeGrafter"/>
</dbReference>
<proteinExistence type="inferred from homology"/>
<dbReference type="GO" id="GO:0005829">
    <property type="term" value="C:cytosol"/>
    <property type="evidence" value="ECO:0007669"/>
    <property type="project" value="TreeGrafter"/>
</dbReference>
<dbReference type="InterPro" id="IPR043129">
    <property type="entry name" value="ATPase_NBD"/>
</dbReference>
<comment type="pathway">
    <text evidence="1">Carbohydrate degradation; glycolysis; D-glyceraldehyde 3-phosphate and glycerone phosphate from D-glucose: step 1/4.</text>
</comment>
<name>F9W7E2_TRYCI</name>
<organism evidence="7 8">
    <name type="scientific">Trypanosoma congolense (strain IL3000)</name>
    <dbReference type="NCBI Taxonomy" id="1068625"/>
    <lineage>
        <taxon>Eukaryota</taxon>
        <taxon>Discoba</taxon>
        <taxon>Euglenozoa</taxon>
        <taxon>Kinetoplastea</taxon>
        <taxon>Metakinetoplastina</taxon>
        <taxon>Trypanosomatida</taxon>
        <taxon>Trypanosomatidae</taxon>
        <taxon>Trypanosoma</taxon>
        <taxon>Nannomonas</taxon>
    </lineage>
</organism>
<dbReference type="AlphaFoldDB" id="F9W7E2"/>
<dbReference type="GO" id="GO:0005524">
    <property type="term" value="F:ATP binding"/>
    <property type="evidence" value="ECO:0007669"/>
    <property type="project" value="UniProtKB-UniRule"/>
</dbReference>
<comment type="caution">
    <text evidence="7">The sequence shown here is derived from an EMBL/GenBank/DDBJ whole genome shotgun (WGS) entry which is preliminary data.</text>
</comment>
<keyword evidence="8" id="KW-1185">Reference proteome</keyword>
<dbReference type="SUPFAM" id="SSF53067">
    <property type="entry name" value="Actin-like ATPase domain"/>
    <property type="match status" value="1"/>
</dbReference>
<dbReference type="InterPro" id="IPR001312">
    <property type="entry name" value="Hexokinase"/>
</dbReference>
<accession>F9W7E2</accession>
<dbReference type="PANTHER" id="PTHR19443">
    <property type="entry name" value="HEXOKINASE"/>
    <property type="match status" value="1"/>
</dbReference>
<dbReference type="GO" id="GO:0004340">
    <property type="term" value="F:glucokinase activity"/>
    <property type="evidence" value="ECO:0007669"/>
    <property type="project" value="TreeGrafter"/>
</dbReference>
<dbReference type="PANTHER" id="PTHR19443:SF16">
    <property type="entry name" value="HEXOKINASE TYPE 1-RELATED"/>
    <property type="match status" value="1"/>
</dbReference>
<keyword evidence="5" id="KW-0067">ATP-binding</keyword>
<dbReference type="PROSITE" id="PS51748">
    <property type="entry name" value="HEXOKINASE_2"/>
    <property type="match status" value="1"/>
</dbReference>
<dbReference type="Gene3D" id="3.40.367.20">
    <property type="match status" value="1"/>
</dbReference>
<dbReference type="EMBL" id="CAEQ01001012">
    <property type="protein sequence ID" value="CCD13108.1"/>
    <property type="molecule type" value="Genomic_DNA"/>
</dbReference>
<keyword evidence="5" id="KW-0808">Transferase</keyword>
<keyword evidence="3 5" id="KW-0324">Glycolysis</keyword>
<reference evidence="7 8" key="2">
    <citation type="journal article" date="2012" name="Proc. Natl. Acad. Sci. U.S.A.">
        <title>Antigenic diversity is generated by distinct evolutionary mechanisms in African trypanosome species.</title>
        <authorList>
            <person name="Jackson A.P."/>
            <person name="Berry A."/>
            <person name="Aslett M."/>
            <person name="Allison H.C."/>
            <person name="Burton P."/>
            <person name="Vavrova-Anderson J."/>
            <person name="Brown R."/>
            <person name="Browne H."/>
            <person name="Corton N."/>
            <person name="Hauser H."/>
            <person name="Gamble J."/>
            <person name="Gilderthorp R."/>
            <person name="Marcello L."/>
            <person name="McQuillan J."/>
            <person name="Otto T.D."/>
            <person name="Quail M.A."/>
            <person name="Sanders M.J."/>
            <person name="van Tonder A."/>
            <person name="Ginger M.L."/>
            <person name="Field M.C."/>
            <person name="Barry J.D."/>
            <person name="Hertz-Fowler C."/>
            <person name="Berriman M."/>
        </authorList>
    </citation>
    <scope>NUCLEOTIDE SEQUENCE [LARGE SCALE GENOMIC DNA]</scope>
    <source>
        <strain evidence="7 8">IL3000</strain>
    </source>
</reference>
<keyword evidence="5" id="KW-0547">Nucleotide-binding</keyword>
<evidence type="ECO:0000256" key="5">
    <source>
        <dbReference type="RuleBase" id="RU362007"/>
    </source>
</evidence>
<gene>
    <name evidence="7" type="ORF">TCIL3000_0_38930</name>
</gene>
<dbReference type="GO" id="GO:0005536">
    <property type="term" value="F:D-glucose binding"/>
    <property type="evidence" value="ECO:0007669"/>
    <property type="project" value="InterPro"/>
</dbReference>
<dbReference type="GO" id="GO:0001678">
    <property type="term" value="P:intracellular glucose homeostasis"/>
    <property type="evidence" value="ECO:0007669"/>
    <property type="project" value="InterPro"/>
</dbReference>
<dbReference type="GO" id="GO:0006096">
    <property type="term" value="P:glycolytic process"/>
    <property type="evidence" value="ECO:0007669"/>
    <property type="project" value="UniProtKB-KW"/>
</dbReference>
<comment type="catalytic activity">
    <reaction evidence="4">
        <text>a D-hexose + ATP = a D-hexose 6-phosphate + ADP + H(+)</text>
        <dbReference type="Rhea" id="RHEA:22740"/>
        <dbReference type="ChEBI" id="CHEBI:4194"/>
        <dbReference type="ChEBI" id="CHEBI:15378"/>
        <dbReference type="ChEBI" id="CHEBI:30616"/>
        <dbReference type="ChEBI" id="CHEBI:229467"/>
        <dbReference type="ChEBI" id="CHEBI:456216"/>
        <dbReference type="EC" id="2.7.1.1"/>
    </reaction>
    <physiologicalReaction direction="left-to-right" evidence="4">
        <dbReference type="Rhea" id="RHEA:22741"/>
    </physiologicalReaction>
</comment>
<dbReference type="InterPro" id="IPR022673">
    <property type="entry name" value="Hexokinase_C"/>
</dbReference>
<evidence type="ECO:0000256" key="4">
    <source>
        <dbReference type="ARBA" id="ARBA00044613"/>
    </source>
</evidence>
<dbReference type="Pfam" id="PF03727">
    <property type="entry name" value="Hexokinase_2"/>
    <property type="match status" value="1"/>
</dbReference>
<evidence type="ECO:0000256" key="1">
    <source>
        <dbReference type="ARBA" id="ARBA00004888"/>
    </source>
</evidence>
<comment type="pathway">
    <text evidence="2">Carbohydrate metabolism; hexose metabolism.</text>
</comment>
<evidence type="ECO:0000259" key="6">
    <source>
        <dbReference type="Pfam" id="PF03727"/>
    </source>
</evidence>
<dbReference type="OMA" id="MYLGDLC"/>
<evidence type="ECO:0000256" key="3">
    <source>
        <dbReference type="ARBA" id="ARBA00023152"/>
    </source>
</evidence>
<keyword evidence="5" id="KW-0418">Kinase</keyword>
<dbReference type="VEuPathDB" id="TriTrypDB:TcIL3000_0_38930"/>
<evidence type="ECO:0000313" key="7">
    <source>
        <dbReference type="EMBL" id="CCD13108.1"/>
    </source>
</evidence>
<evidence type="ECO:0000313" key="8">
    <source>
        <dbReference type="Proteomes" id="UP000000702"/>
    </source>
</evidence>
<sequence length="204" mass="22217">MESGNFDSKYRFVLPTTRYDEEIDAASLNKGHQAFEKMISGMYLGEIARRVIVHLASIGCLPAALKTAMGKPWSFESRYAGEISADCMPGLQFTRATIKKLCGIDVHDYQELLAIRDVCRLVRGRAAQLSASFCCAPLVKTHSQGRATVAIDGSVFEKIPAFRRTLQDNISRILGPECDVKAVLAKDGSGLGAAFISALVVNDK</sequence>